<protein>
    <submittedName>
        <fullName evidence="3">Spore germination protein</fullName>
    </submittedName>
</protein>
<dbReference type="Proteomes" id="UP000060487">
    <property type="component" value="Unassembled WGS sequence"/>
</dbReference>
<reference evidence="3 4" key="1">
    <citation type="submission" date="2015-11" db="EMBL/GenBank/DDBJ databases">
        <authorList>
            <person name="Lin W."/>
        </authorList>
    </citation>
    <scope>NUCLEOTIDE SEQUENCE [LARGE SCALE GENOMIC DNA]</scope>
    <source>
        <strain evidence="3 4">HCH-1</strain>
    </source>
</reference>
<keyword evidence="4" id="KW-1185">Reference proteome</keyword>
<proteinExistence type="predicted"/>
<gene>
    <name evidence="3" type="ORF">ASN18_2498</name>
</gene>
<comment type="caution">
    <text evidence="3">The sequence shown here is derived from an EMBL/GenBank/DDBJ whole genome shotgun (WGS) entry which is preliminary data.</text>
</comment>
<dbReference type="InterPro" id="IPR019606">
    <property type="entry name" value="GerMN"/>
</dbReference>
<keyword evidence="1" id="KW-0812">Transmembrane</keyword>
<name>A0ABR5SDY0_9BACT</name>
<accession>A0ABR5SDY0</accession>
<keyword evidence="1" id="KW-0472">Membrane</keyword>
<feature type="transmembrane region" description="Helical" evidence="1">
    <location>
        <begin position="6"/>
        <end position="28"/>
    </location>
</feature>
<keyword evidence="1" id="KW-1133">Transmembrane helix</keyword>
<evidence type="ECO:0000256" key="1">
    <source>
        <dbReference type="SAM" id="Phobius"/>
    </source>
</evidence>
<evidence type="ECO:0000313" key="3">
    <source>
        <dbReference type="EMBL" id="KWT82466.1"/>
    </source>
</evidence>
<dbReference type="Pfam" id="PF10646">
    <property type="entry name" value="Germane"/>
    <property type="match status" value="1"/>
</dbReference>
<evidence type="ECO:0000259" key="2">
    <source>
        <dbReference type="SMART" id="SM00909"/>
    </source>
</evidence>
<evidence type="ECO:0000313" key="4">
    <source>
        <dbReference type="Proteomes" id="UP000060487"/>
    </source>
</evidence>
<dbReference type="SMART" id="SM00909">
    <property type="entry name" value="Germane"/>
    <property type="match status" value="1"/>
</dbReference>
<sequence>MQKSKLIFLVFLPIVMLIVGTTVIYYYIMWKDDNSSGSASLIALKEKEKLVSDAQDVKVFYPEGAALNIMVIKIKQTFDTMKIAETAIGELFNLNSIPNKEAFPSNTRVLGVYYGIDKILYVDLSSDIKRNFQGDALKEFLIIKSIYETATSNLELDDVKILINGKEEDTLGGHYSISSPIKRIATQEVKFDEIRKHG</sequence>
<organism evidence="3 4">
    <name type="scientific">Candidatus Magnetominusculus xianensis</name>
    <dbReference type="NCBI Taxonomy" id="1748249"/>
    <lineage>
        <taxon>Bacteria</taxon>
        <taxon>Pseudomonadati</taxon>
        <taxon>Nitrospirota</taxon>
        <taxon>Nitrospiria</taxon>
        <taxon>Nitrospirales</taxon>
        <taxon>Nitrospiraceae</taxon>
        <taxon>Candidatus Magnetominusculus</taxon>
    </lineage>
</organism>
<dbReference type="RefSeq" id="WP_157072976.1">
    <property type="nucleotide sequence ID" value="NZ_LNQR01000089.1"/>
</dbReference>
<feature type="domain" description="GerMN" evidence="2">
    <location>
        <begin position="84"/>
        <end position="172"/>
    </location>
</feature>
<dbReference type="EMBL" id="LNQR01000089">
    <property type="protein sequence ID" value="KWT82466.1"/>
    <property type="molecule type" value="Genomic_DNA"/>
</dbReference>